<reference evidence="10 11" key="1">
    <citation type="submission" date="2019-05" db="EMBL/GenBank/DDBJ databases">
        <authorList>
            <person name="Pankratov T."/>
            <person name="Grouzdev D."/>
        </authorList>
    </citation>
    <scope>NUCLEOTIDE SEQUENCE [LARGE SCALE GENOMIC DNA]</scope>
    <source>
        <strain evidence="10 11">KEBCLARHB70R</strain>
    </source>
</reference>
<evidence type="ECO:0000313" key="10">
    <source>
        <dbReference type="EMBL" id="TLU71001.1"/>
    </source>
</evidence>
<dbReference type="Pfam" id="PF01494">
    <property type="entry name" value="FAD_binding_3"/>
    <property type="match status" value="1"/>
</dbReference>
<feature type="compositionally biased region" description="Low complexity" evidence="6">
    <location>
        <begin position="1"/>
        <end position="15"/>
    </location>
</feature>
<dbReference type="PANTHER" id="PTHR42784:SF1">
    <property type="entry name" value="PYRANOSE 2-OXIDASE"/>
    <property type="match status" value="1"/>
</dbReference>
<keyword evidence="3" id="KW-0285">Flavoprotein</keyword>
<evidence type="ECO:0000256" key="2">
    <source>
        <dbReference type="ARBA" id="ARBA00010790"/>
    </source>
</evidence>
<evidence type="ECO:0000313" key="11">
    <source>
        <dbReference type="Proteomes" id="UP000305654"/>
    </source>
</evidence>
<dbReference type="InterPro" id="IPR051473">
    <property type="entry name" value="P2Ox-like"/>
</dbReference>
<dbReference type="InterPro" id="IPR002938">
    <property type="entry name" value="FAD-bd"/>
</dbReference>
<dbReference type="SUPFAM" id="SSF54373">
    <property type="entry name" value="FAD-linked reductases, C-terminal domain"/>
    <property type="match status" value="1"/>
</dbReference>
<organism evidence="10 11">
    <name type="scientific">Lichenicoccus roseus</name>
    <dbReference type="NCBI Taxonomy" id="2683649"/>
    <lineage>
        <taxon>Bacteria</taxon>
        <taxon>Pseudomonadati</taxon>
        <taxon>Pseudomonadota</taxon>
        <taxon>Alphaproteobacteria</taxon>
        <taxon>Acetobacterales</taxon>
        <taxon>Acetobacteraceae</taxon>
        <taxon>Lichenicoccus</taxon>
    </lineage>
</organism>
<sequence length="593" mass="63880">MPAATPPSTGLPTGTRTRRPRSGRRIVASTVGTRSSGPRAGRPERAEVCIIGAGASGATAAKVLTEAGVRVVALERGPWRRRESFGGDELANINRYNLWPDPLLNPRTARTSASEPARRELFCPVPQMVGGGTVHWQGWLPRFTPDDFRLRSVAGALPGTTLADWPISYDELEPYYDRVEWAFGVSGLAGANRFEGPRSRGYPCRPMPMSRYAAKFHAGCAELGWNSFPTPQAALSEPFGVRPATVISAFAQQHGDPTGTRSSALNVFIPDAVASGRYDLRPDCIVRELTLDGAGRVKSALYEDAEGNLFEQEADVFLLACGAVETARLLLLSKSGRFPDGLANGSDLVGRNVTFHEYSAAVGVFDDPVYAWAGGGYVSASSFQFYGHDARRGFVGGGHIAAAGVGIPLPINWRLPGAPAWGAEAKRIDREAFNHSMAVAMVLHDMPQHDNRIDLDDAVVDAWGLPVARVTLRPHRNDLDQGRYLIDRSAEILEAARASSVTRVYADRVTGNCSHQHGTARMGGDPATSVLNRWCQSHEVDNLFAVDGSSFPTATGANPTLTIMANAWRVAEHIVRQRGRFGAATRTAARATA</sequence>
<evidence type="ECO:0000256" key="4">
    <source>
        <dbReference type="ARBA" id="ARBA00022827"/>
    </source>
</evidence>
<dbReference type="GO" id="GO:0071949">
    <property type="term" value="F:FAD binding"/>
    <property type="evidence" value="ECO:0007669"/>
    <property type="project" value="InterPro"/>
</dbReference>
<gene>
    <name evidence="10" type="ORF">FE263_19310</name>
</gene>
<evidence type="ECO:0000259" key="7">
    <source>
        <dbReference type="Pfam" id="PF00732"/>
    </source>
</evidence>
<feature type="domain" description="Glucose-methanol-choline oxidoreductase N-terminal" evidence="7">
    <location>
        <begin position="167"/>
        <end position="356"/>
    </location>
</feature>
<keyword evidence="11" id="KW-1185">Reference proteome</keyword>
<comment type="caution">
    <text evidence="10">The sequence shown here is derived from an EMBL/GenBank/DDBJ whole genome shotgun (WGS) entry which is preliminary data.</text>
</comment>
<dbReference type="PRINTS" id="PR00420">
    <property type="entry name" value="RNGMNOXGNASE"/>
</dbReference>
<evidence type="ECO:0000259" key="9">
    <source>
        <dbReference type="Pfam" id="PF05199"/>
    </source>
</evidence>
<protein>
    <submittedName>
        <fullName evidence="10">GMC family oxidoreductase</fullName>
    </submittedName>
</protein>
<keyword evidence="5" id="KW-0560">Oxidoreductase</keyword>
<evidence type="ECO:0000256" key="1">
    <source>
        <dbReference type="ARBA" id="ARBA00001974"/>
    </source>
</evidence>
<comment type="cofactor">
    <cofactor evidence="1">
        <name>FAD</name>
        <dbReference type="ChEBI" id="CHEBI:57692"/>
    </cofactor>
</comment>
<dbReference type="OrthoDB" id="9798604at2"/>
<evidence type="ECO:0000259" key="8">
    <source>
        <dbReference type="Pfam" id="PF01494"/>
    </source>
</evidence>
<comment type="similarity">
    <text evidence="2">Belongs to the GMC oxidoreductase family.</text>
</comment>
<dbReference type="Proteomes" id="UP000305654">
    <property type="component" value="Unassembled WGS sequence"/>
</dbReference>
<proteinExistence type="inferred from homology"/>
<dbReference type="Pfam" id="PF00732">
    <property type="entry name" value="GMC_oxred_N"/>
    <property type="match status" value="1"/>
</dbReference>
<dbReference type="EMBL" id="VCDI01000009">
    <property type="protein sequence ID" value="TLU71001.1"/>
    <property type="molecule type" value="Genomic_DNA"/>
</dbReference>
<feature type="domain" description="FAD-binding" evidence="8">
    <location>
        <begin position="46"/>
        <end position="83"/>
    </location>
</feature>
<feature type="region of interest" description="Disordered" evidence="6">
    <location>
        <begin position="1"/>
        <end position="43"/>
    </location>
</feature>
<dbReference type="SUPFAM" id="SSF51905">
    <property type="entry name" value="FAD/NAD(P)-binding domain"/>
    <property type="match status" value="1"/>
</dbReference>
<evidence type="ECO:0000256" key="5">
    <source>
        <dbReference type="ARBA" id="ARBA00023002"/>
    </source>
</evidence>
<feature type="domain" description="Glucose-methanol-choline oxidoreductase C-terminal" evidence="9">
    <location>
        <begin position="447"/>
        <end position="567"/>
    </location>
</feature>
<name>A0A5R9J5W4_9PROT</name>
<dbReference type="AlphaFoldDB" id="A0A5R9J5W4"/>
<dbReference type="InterPro" id="IPR007867">
    <property type="entry name" value="GMC_OxRtase_C"/>
</dbReference>
<dbReference type="Gene3D" id="3.50.50.60">
    <property type="entry name" value="FAD/NAD(P)-binding domain"/>
    <property type="match status" value="2"/>
</dbReference>
<evidence type="ECO:0000256" key="6">
    <source>
        <dbReference type="SAM" id="MobiDB-lite"/>
    </source>
</evidence>
<dbReference type="InterPro" id="IPR036188">
    <property type="entry name" value="FAD/NAD-bd_sf"/>
</dbReference>
<dbReference type="Pfam" id="PF05199">
    <property type="entry name" value="GMC_oxred_C"/>
    <property type="match status" value="1"/>
</dbReference>
<dbReference type="InterPro" id="IPR000172">
    <property type="entry name" value="GMC_OxRdtase_N"/>
</dbReference>
<dbReference type="PANTHER" id="PTHR42784">
    <property type="entry name" value="PYRANOSE 2-OXIDASE"/>
    <property type="match status" value="1"/>
</dbReference>
<keyword evidence="4" id="KW-0274">FAD</keyword>
<accession>A0A5R9J5W4</accession>
<evidence type="ECO:0000256" key="3">
    <source>
        <dbReference type="ARBA" id="ARBA00022630"/>
    </source>
</evidence>
<dbReference type="GO" id="GO:0016614">
    <property type="term" value="F:oxidoreductase activity, acting on CH-OH group of donors"/>
    <property type="evidence" value="ECO:0007669"/>
    <property type="project" value="InterPro"/>
</dbReference>